<evidence type="ECO:0000313" key="2">
    <source>
        <dbReference type="Proteomes" id="UP000821656"/>
    </source>
</evidence>
<organism evidence="1 2">
    <name type="scientific">Clostridium beijerinckii</name>
    <name type="common">Clostridium MP</name>
    <dbReference type="NCBI Taxonomy" id="1520"/>
    <lineage>
        <taxon>Bacteria</taxon>
        <taxon>Bacillati</taxon>
        <taxon>Bacillota</taxon>
        <taxon>Clostridia</taxon>
        <taxon>Eubacteriales</taxon>
        <taxon>Clostridiaceae</taxon>
        <taxon>Clostridium</taxon>
    </lineage>
</organism>
<proteinExistence type="predicted"/>
<evidence type="ECO:0000313" key="1">
    <source>
        <dbReference type="EMBL" id="NRV09950.1"/>
    </source>
</evidence>
<dbReference type="EMBL" id="JABSXK010000001">
    <property type="protein sequence ID" value="NRV09950.1"/>
    <property type="molecule type" value="Genomic_DNA"/>
</dbReference>
<protein>
    <submittedName>
        <fullName evidence="1">Uncharacterized protein</fullName>
    </submittedName>
</protein>
<sequence>MNQFDDEDLLKLLKTSDTEMYTLAEIHKIVLQSDIKCRIEEIRKRIHTLLCDGYLGVELTGDGIQMYFMIFYPEY</sequence>
<reference evidence="1" key="1">
    <citation type="submission" date="2020-05" db="EMBL/GenBank/DDBJ databases">
        <title>Genomic insights into acetone-butanol-ethanol (ABE) fermentation by sequencing solventogenic clostridia strains.</title>
        <authorList>
            <person name="Brown S."/>
        </authorList>
    </citation>
    <scope>NUCLEOTIDE SEQUENCE</scope>
    <source>
        <strain evidence="1">DJ126</strain>
    </source>
</reference>
<comment type="caution">
    <text evidence="1">The sequence shown here is derived from an EMBL/GenBank/DDBJ whole genome shotgun (WGS) entry which is preliminary data.</text>
</comment>
<dbReference type="RefSeq" id="WP_065418800.1">
    <property type="nucleotide sequence ID" value="NZ_CP016090.1"/>
</dbReference>
<accession>A0A1B9BHL4</accession>
<name>A0A1B9BHL4_CLOBE</name>
<dbReference type="Proteomes" id="UP000821656">
    <property type="component" value="Unassembled WGS sequence"/>
</dbReference>
<dbReference type="AlphaFoldDB" id="A0A1B9BHL4"/>
<gene>
    <name evidence="1" type="ORF">DFH45_002913</name>
</gene>